<evidence type="ECO:0000256" key="8">
    <source>
        <dbReference type="ARBA" id="ARBA00023143"/>
    </source>
</evidence>
<organism evidence="14 15">
    <name type="scientific">Paenibacillus larvae subsp. larvae</name>
    <dbReference type="NCBI Taxonomy" id="147375"/>
    <lineage>
        <taxon>Bacteria</taxon>
        <taxon>Bacillati</taxon>
        <taxon>Bacillota</taxon>
        <taxon>Bacilli</taxon>
        <taxon>Bacillales</taxon>
        <taxon>Paenibacillaceae</taxon>
        <taxon>Paenibacillus</taxon>
    </lineage>
</organism>
<proteinExistence type="inferred from homology"/>
<keyword evidence="8 9" id="KW-0975">Bacterial flagellum</keyword>
<evidence type="ECO:0000259" key="12">
    <source>
        <dbReference type="Pfam" id="PF01514"/>
    </source>
</evidence>
<accession>A0A2L1U1T0</accession>
<protein>
    <recommendedName>
        <fullName evidence="9">Flagellar M-ring protein</fullName>
    </recommendedName>
</protein>
<evidence type="ECO:0000256" key="3">
    <source>
        <dbReference type="ARBA" id="ARBA00007971"/>
    </source>
</evidence>
<feature type="transmembrane region" description="Helical" evidence="11">
    <location>
        <begin position="449"/>
        <end position="470"/>
    </location>
</feature>
<keyword evidence="14" id="KW-0969">Cilium</keyword>
<evidence type="ECO:0000313" key="15">
    <source>
        <dbReference type="Proteomes" id="UP000239833"/>
    </source>
</evidence>
<dbReference type="GO" id="GO:0071973">
    <property type="term" value="P:bacterial-type flagellum-dependent cell motility"/>
    <property type="evidence" value="ECO:0007669"/>
    <property type="project" value="InterPro"/>
</dbReference>
<dbReference type="Gene3D" id="3.30.300.30">
    <property type="match status" value="1"/>
</dbReference>
<dbReference type="InterPro" id="IPR045851">
    <property type="entry name" value="AMP-bd_C_sf"/>
</dbReference>
<dbReference type="GO" id="GO:0009431">
    <property type="term" value="C:bacterial-type flagellum basal body, MS ring"/>
    <property type="evidence" value="ECO:0007669"/>
    <property type="project" value="InterPro"/>
</dbReference>
<feature type="domain" description="Flagellar M-ring N-terminal" evidence="12">
    <location>
        <begin position="53"/>
        <end position="227"/>
    </location>
</feature>
<dbReference type="PANTHER" id="PTHR30046">
    <property type="entry name" value="FLAGELLAR M-RING PROTEIN"/>
    <property type="match status" value="1"/>
</dbReference>
<sequence>MVGWGDIVNEKIGQYWGRVKQYWNKYSKKTKITLIAAAVFMILTVGIISYNLSKTEYSTAFTNLQPNAAADIKAYLDQEKIPYKLSADGKSIGVPTAQVAEVKIAVESKGLNKGGNVGYGIFDQSGSFGTTDNQFEMQKLNAMQGELQQLINSNQAIANSKVLINIPEQGVFLSKNEEKASASVVLEVKQGYTLDQNQIDTIYNLVSHSVKNLPLDNITIADQYGQYMVPSKADGSPQGSTRVANQFQVKKQFESDMQRNIVNLLAPMYGQNKVVVNVVSTMNFDQKKTKEQLVSAPNQDEQKGLEISVQELQKSASSDGATAGGVAGSGANDVPGYESTSNSGNSKSEENQKTVNYEVNRITNDIIRAPYVVKDLNITVAIDTKSVNGNPGKIENAELLENAMKGIVKTALADSGVEYEQADIDKKVTIIPKELQSPSSTTASNLNNYLLYGGIGLAALALIAGTVFALRRRKKNLLEEEEEYITNGQQQVEYPTIDIENVTNDNQVRKQLETLAKKKPEEFVNLLRTWLVDE</sequence>
<dbReference type="AlphaFoldDB" id="A0A2L1U1T0"/>
<evidence type="ECO:0000256" key="10">
    <source>
        <dbReference type="SAM" id="MobiDB-lite"/>
    </source>
</evidence>
<feature type="transmembrane region" description="Helical" evidence="11">
    <location>
        <begin position="32"/>
        <end position="52"/>
    </location>
</feature>
<dbReference type="InterPro" id="IPR043427">
    <property type="entry name" value="YscJ/FliF"/>
</dbReference>
<evidence type="ECO:0000256" key="11">
    <source>
        <dbReference type="SAM" id="Phobius"/>
    </source>
</evidence>
<reference evidence="15" key="1">
    <citation type="submission" date="2017-02" db="EMBL/GenBank/DDBJ databases">
        <title>Delineation of Paenibacillus larvae strains originating from foulbrood outbreaks.</title>
        <authorList>
            <person name="Beims H."/>
            <person name="Bunk B."/>
            <person name="Sproeer C."/>
            <person name="Mohr K.I."/>
            <person name="Pradella S."/>
            <person name="Guenther G."/>
            <person name="Rohde M."/>
            <person name="von der Ohe W."/>
            <person name="Steinert M."/>
        </authorList>
    </citation>
    <scope>NUCLEOTIDE SEQUENCE [LARGE SCALE GENOMIC DNA]</scope>
    <source>
        <strain evidence="15">Eric_III</strain>
    </source>
</reference>
<comment type="similarity">
    <text evidence="3 9">Belongs to the FliF family.</text>
</comment>
<dbReference type="PIRSF" id="PIRSF004862">
    <property type="entry name" value="FliF"/>
    <property type="match status" value="1"/>
</dbReference>
<evidence type="ECO:0000313" key="14">
    <source>
        <dbReference type="EMBL" id="AVF26882.1"/>
    </source>
</evidence>
<evidence type="ECO:0000256" key="2">
    <source>
        <dbReference type="ARBA" id="ARBA00004651"/>
    </source>
</evidence>
<keyword evidence="5 11" id="KW-0812">Transmembrane</keyword>
<dbReference type="InterPro" id="IPR000067">
    <property type="entry name" value="FlgMring_FliF"/>
</dbReference>
<name>A0A2L1U1T0_9BACL</name>
<dbReference type="GO" id="GO:0003774">
    <property type="term" value="F:cytoskeletal motor activity"/>
    <property type="evidence" value="ECO:0007669"/>
    <property type="project" value="InterPro"/>
</dbReference>
<feature type="region of interest" description="Disordered" evidence="10">
    <location>
        <begin position="312"/>
        <end position="352"/>
    </location>
</feature>
<evidence type="ECO:0000256" key="4">
    <source>
        <dbReference type="ARBA" id="ARBA00022475"/>
    </source>
</evidence>
<evidence type="ECO:0000259" key="13">
    <source>
        <dbReference type="Pfam" id="PF08345"/>
    </source>
</evidence>
<keyword evidence="7 11" id="KW-0472">Membrane</keyword>
<evidence type="ECO:0000256" key="6">
    <source>
        <dbReference type="ARBA" id="ARBA00022989"/>
    </source>
</evidence>
<keyword evidence="14" id="KW-0966">Cell projection</keyword>
<dbReference type="STRING" id="147375.BXP28_03540"/>
<comment type="subcellular location">
    <subcellularLocation>
        <location evidence="1 9">Bacterial flagellum basal body</location>
    </subcellularLocation>
    <subcellularLocation>
        <location evidence="2">Cell membrane</location>
        <topology evidence="2">Multi-pass membrane protein</topology>
    </subcellularLocation>
</comment>
<evidence type="ECO:0000256" key="9">
    <source>
        <dbReference type="PIRNR" id="PIRNR004862"/>
    </source>
</evidence>
<dbReference type="EMBL" id="CP019655">
    <property type="protein sequence ID" value="AVF26882.1"/>
    <property type="molecule type" value="Genomic_DNA"/>
</dbReference>
<dbReference type="InterPro" id="IPR013556">
    <property type="entry name" value="Flag_M-ring_C"/>
</dbReference>
<dbReference type="PRINTS" id="PR01009">
    <property type="entry name" value="FLGMRINGFLIF"/>
</dbReference>
<keyword evidence="4" id="KW-1003">Cell membrane</keyword>
<keyword evidence="14" id="KW-0282">Flagellum</keyword>
<evidence type="ECO:0000256" key="5">
    <source>
        <dbReference type="ARBA" id="ARBA00022692"/>
    </source>
</evidence>
<feature type="domain" description="Flagellar M-ring C-terminal" evidence="13">
    <location>
        <begin position="265"/>
        <end position="408"/>
    </location>
</feature>
<comment type="function">
    <text evidence="9">The M ring may be actively involved in energy transduction.</text>
</comment>
<gene>
    <name evidence="14" type="primary">fliF</name>
    <name evidence="14" type="ORF">ERICIII_02746</name>
</gene>
<dbReference type="Pfam" id="PF08345">
    <property type="entry name" value="YscJ_FliF_C"/>
    <property type="match status" value="1"/>
</dbReference>
<evidence type="ECO:0000256" key="7">
    <source>
        <dbReference type="ARBA" id="ARBA00023136"/>
    </source>
</evidence>
<dbReference type="NCBIfam" id="TIGR00206">
    <property type="entry name" value="fliF"/>
    <property type="match status" value="1"/>
</dbReference>
<dbReference type="GO" id="GO:0005886">
    <property type="term" value="C:plasma membrane"/>
    <property type="evidence" value="ECO:0007669"/>
    <property type="project" value="UniProtKB-SubCell"/>
</dbReference>
<dbReference type="PANTHER" id="PTHR30046:SF0">
    <property type="entry name" value="FLAGELLAR M-RING PROTEIN"/>
    <property type="match status" value="1"/>
</dbReference>
<dbReference type="Proteomes" id="UP000239833">
    <property type="component" value="Chromosome"/>
</dbReference>
<dbReference type="InterPro" id="IPR006182">
    <property type="entry name" value="FliF_N_dom"/>
</dbReference>
<keyword evidence="6 11" id="KW-1133">Transmembrane helix</keyword>
<evidence type="ECO:0000256" key="1">
    <source>
        <dbReference type="ARBA" id="ARBA00004117"/>
    </source>
</evidence>
<dbReference type="Pfam" id="PF01514">
    <property type="entry name" value="YscJ_FliF"/>
    <property type="match status" value="1"/>
</dbReference>